<evidence type="ECO:0000256" key="1">
    <source>
        <dbReference type="ARBA" id="ARBA00022614"/>
    </source>
</evidence>
<dbReference type="PANTHER" id="PTHR48051:SF1">
    <property type="entry name" value="RAS SUPPRESSOR PROTEIN 1"/>
    <property type="match status" value="1"/>
</dbReference>
<dbReference type="EMBL" id="JAGTTL010000012">
    <property type="protein sequence ID" value="KAK6315257.1"/>
    <property type="molecule type" value="Genomic_DNA"/>
</dbReference>
<dbReference type="Gene3D" id="3.80.10.10">
    <property type="entry name" value="Ribonuclease Inhibitor"/>
    <property type="match status" value="1"/>
</dbReference>
<proteinExistence type="predicted"/>
<evidence type="ECO:0000313" key="4">
    <source>
        <dbReference type="EMBL" id="KAK6315257.1"/>
    </source>
</evidence>
<dbReference type="InterPro" id="IPR032675">
    <property type="entry name" value="LRR_dom_sf"/>
</dbReference>
<feature type="compositionally biased region" description="Basic and acidic residues" evidence="3">
    <location>
        <begin position="1"/>
        <end position="12"/>
    </location>
</feature>
<organism evidence="4 5">
    <name type="scientific">Coregonus suidteri</name>
    <dbReference type="NCBI Taxonomy" id="861788"/>
    <lineage>
        <taxon>Eukaryota</taxon>
        <taxon>Metazoa</taxon>
        <taxon>Chordata</taxon>
        <taxon>Craniata</taxon>
        <taxon>Vertebrata</taxon>
        <taxon>Euteleostomi</taxon>
        <taxon>Actinopterygii</taxon>
        <taxon>Neopterygii</taxon>
        <taxon>Teleostei</taxon>
        <taxon>Protacanthopterygii</taxon>
        <taxon>Salmoniformes</taxon>
        <taxon>Salmonidae</taxon>
        <taxon>Coregoninae</taxon>
        <taxon>Coregonus</taxon>
    </lineage>
</organism>
<feature type="region of interest" description="Disordered" evidence="3">
    <location>
        <begin position="1"/>
        <end position="25"/>
    </location>
</feature>
<gene>
    <name evidence="4" type="ORF">J4Q44_G00147860</name>
</gene>
<dbReference type="PANTHER" id="PTHR48051">
    <property type="match status" value="1"/>
</dbReference>
<keyword evidence="1" id="KW-0433">Leucine-rich repeat</keyword>
<evidence type="ECO:0000313" key="5">
    <source>
        <dbReference type="Proteomes" id="UP001356427"/>
    </source>
</evidence>
<sequence length="414" mass="46130">MAVAKDSVEPGKHISQGNLSGIKSFQRGVTMPSEHARLLRRPVPPKKIPPIVKPLLPPILSDSLPSTERKALKDSATEGSESRCHALPLWDYDPAAFRVAPTPLTSVPSMLMPKIIKGFSCKPPFTLPKIPLLDRLKTDPRCIPSHPTFSFNDFLRDPNGSSGPQSLEGLKKVALSHCNYRKLVGFFLMELHKGQQAEVSKQLMSTEKVPEAKTRIPQRQIKCSDDMSAELSGRWDLQAFTLKAHFIALLPDLTPLAQSLLYLNLSFNDLTIFPVVYELTQLEVLKMRDSPIEEIPTGIHRLNRFKTFVISFCKNTSLRSELYQLPSLQFLDASYNLLSSLTNGIRKLRTLEELQPEHPPRAATLSHYGPFSHRPLPVTTSLDYTGCPSSSMPAPQPATGTSRTRPRVSPQNSQ</sequence>
<name>A0AAN8LT60_9TELE</name>
<feature type="region of interest" description="Disordered" evidence="3">
    <location>
        <begin position="382"/>
        <end position="414"/>
    </location>
</feature>
<accession>A0AAN8LT60</accession>
<dbReference type="Proteomes" id="UP001356427">
    <property type="component" value="Unassembled WGS sequence"/>
</dbReference>
<comment type="caution">
    <text evidence="4">The sequence shown here is derived from an EMBL/GenBank/DDBJ whole genome shotgun (WGS) entry which is preliminary data.</text>
</comment>
<evidence type="ECO:0000256" key="2">
    <source>
        <dbReference type="ARBA" id="ARBA00022737"/>
    </source>
</evidence>
<dbReference type="SUPFAM" id="SSF52058">
    <property type="entry name" value="L domain-like"/>
    <property type="match status" value="1"/>
</dbReference>
<keyword evidence="2" id="KW-0677">Repeat</keyword>
<dbReference type="InterPro" id="IPR050216">
    <property type="entry name" value="LRR_domain-containing"/>
</dbReference>
<dbReference type="AlphaFoldDB" id="A0AAN8LT60"/>
<reference evidence="4 5" key="1">
    <citation type="submission" date="2021-04" db="EMBL/GenBank/DDBJ databases">
        <authorList>
            <person name="De Guttry C."/>
            <person name="Zahm M."/>
            <person name="Klopp C."/>
            <person name="Cabau C."/>
            <person name="Louis A."/>
            <person name="Berthelot C."/>
            <person name="Parey E."/>
            <person name="Roest Crollius H."/>
            <person name="Montfort J."/>
            <person name="Robinson-Rechavi M."/>
            <person name="Bucao C."/>
            <person name="Bouchez O."/>
            <person name="Gislard M."/>
            <person name="Lluch J."/>
            <person name="Milhes M."/>
            <person name="Lampietro C."/>
            <person name="Lopez Roques C."/>
            <person name="Donnadieu C."/>
            <person name="Braasch I."/>
            <person name="Desvignes T."/>
            <person name="Postlethwait J."/>
            <person name="Bobe J."/>
            <person name="Wedekind C."/>
            <person name="Guiguen Y."/>
        </authorList>
    </citation>
    <scope>NUCLEOTIDE SEQUENCE [LARGE SCALE GENOMIC DNA]</scope>
    <source>
        <strain evidence="4">Cs_M1</strain>
        <tissue evidence="4">Blood</tissue>
    </source>
</reference>
<evidence type="ECO:0000256" key="3">
    <source>
        <dbReference type="SAM" id="MobiDB-lite"/>
    </source>
</evidence>
<protein>
    <submittedName>
        <fullName evidence="4">Uncharacterized protein</fullName>
    </submittedName>
</protein>
<dbReference type="GO" id="GO:0005737">
    <property type="term" value="C:cytoplasm"/>
    <property type="evidence" value="ECO:0007669"/>
    <property type="project" value="TreeGrafter"/>
</dbReference>
<keyword evidence="5" id="KW-1185">Reference proteome</keyword>